<evidence type="ECO:0000313" key="2">
    <source>
        <dbReference type="Proteomes" id="UP000078200"/>
    </source>
</evidence>
<dbReference type="Proteomes" id="UP000078200">
    <property type="component" value="Unassembled WGS sequence"/>
</dbReference>
<accession>A0A1A9VML5</accession>
<dbReference type="VEuPathDB" id="VectorBase:GAUT041823"/>
<dbReference type="AlphaFoldDB" id="A0A1A9VML5"/>
<keyword evidence="2" id="KW-1185">Reference proteome</keyword>
<organism evidence="1 2">
    <name type="scientific">Glossina austeni</name>
    <name type="common">Savannah tsetse fly</name>
    <dbReference type="NCBI Taxonomy" id="7395"/>
    <lineage>
        <taxon>Eukaryota</taxon>
        <taxon>Metazoa</taxon>
        <taxon>Ecdysozoa</taxon>
        <taxon>Arthropoda</taxon>
        <taxon>Hexapoda</taxon>
        <taxon>Insecta</taxon>
        <taxon>Pterygota</taxon>
        <taxon>Neoptera</taxon>
        <taxon>Endopterygota</taxon>
        <taxon>Diptera</taxon>
        <taxon>Brachycera</taxon>
        <taxon>Muscomorpha</taxon>
        <taxon>Hippoboscoidea</taxon>
        <taxon>Glossinidae</taxon>
        <taxon>Glossina</taxon>
    </lineage>
</organism>
<name>A0A1A9VML5_GLOAU</name>
<proteinExistence type="predicted"/>
<sequence>MVVVVVVVAVPEFHIYIFVLRISRDIDNDLVKENNLSILTNYMQVHKPRMFFTTTTTTTIAHKFCMHITVSNMIQGRQRKARKRLIDDRIAERLVVCIKDDLNVSRKYLGKMLDYDALRACGADESVIH</sequence>
<reference evidence="1" key="1">
    <citation type="submission" date="2020-05" db="UniProtKB">
        <authorList>
            <consortium name="EnsemblMetazoa"/>
        </authorList>
    </citation>
    <scope>IDENTIFICATION</scope>
    <source>
        <strain evidence="1">TTRI</strain>
    </source>
</reference>
<dbReference type="EnsemblMetazoa" id="GAUT041823-RA">
    <property type="protein sequence ID" value="GAUT041823-PA"/>
    <property type="gene ID" value="GAUT041823"/>
</dbReference>
<evidence type="ECO:0000313" key="1">
    <source>
        <dbReference type="EnsemblMetazoa" id="GAUT041823-PA"/>
    </source>
</evidence>
<protein>
    <submittedName>
        <fullName evidence="1">Uncharacterized protein</fullName>
    </submittedName>
</protein>